<comment type="similarity">
    <text evidence="1">Belongs to the arylamine N-acetyltransferase family.</text>
</comment>
<dbReference type="Gene3D" id="3.30.2140.20">
    <property type="match status" value="1"/>
</dbReference>
<protein>
    <submittedName>
        <fullName evidence="2">Arylamine N-acetyltransferase</fullName>
    </submittedName>
</protein>
<dbReference type="InterPro" id="IPR001447">
    <property type="entry name" value="Arylamine_N-AcTrfase"/>
</dbReference>
<dbReference type="PANTHER" id="PTHR11786:SF0">
    <property type="entry name" value="ARYLAMINE N-ACETYLTRANSFERASE 4-RELATED"/>
    <property type="match status" value="1"/>
</dbReference>
<gene>
    <name evidence="2" type="ORF">PVAG01_09463</name>
</gene>
<proteinExistence type="inferred from homology"/>
<evidence type="ECO:0000256" key="1">
    <source>
        <dbReference type="ARBA" id="ARBA00006547"/>
    </source>
</evidence>
<reference evidence="2 3" key="1">
    <citation type="submission" date="2024-06" db="EMBL/GenBank/DDBJ databases">
        <title>Complete genome of Phlyctema vagabunda strain 19-DSS-EL-015.</title>
        <authorList>
            <person name="Fiorenzani C."/>
        </authorList>
    </citation>
    <scope>NUCLEOTIDE SEQUENCE [LARGE SCALE GENOMIC DNA]</scope>
    <source>
        <strain evidence="2 3">19-DSS-EL-015</strain>
    </source>
</reference>
<comment type="caution">
    <text evidence="2">The sequence shown here is derived from an EMBL/GenBank/DDBJ whole genome shotgun (WGS) entry which is preliminary data.</text>
</comment>
<accession>A0ABR4P837</accession>
<name>A0ABR4P837_9HELO</name>
<evidence type="ECO:0000313" key="2">
    <source>
        <dbReference type="EMBL" id="KAL3419241.1"/>
    </source>
</evidence>
<sequence>MENSLFFNHVLRALGFRVYTAGVRIRMRENGVPKGDYIGFVHIVNIVTLPDGTKYMIDVGFGGDQATRPLALSVDKPQKNLGSQEIRLIRGTISTQTDPSQQLWIYQYRNQREHEWNSFYAFGEFEFLPADWHMLNYFVSTNIGPTNIQVARLLVVRFLREGSEIVGKLMCVDKEVKRNMGGKTTIECEFANEQERVEGLKRIFGITLTDEEVEGIKGSIVELIAVK</sequence>
<evidence type="ECO:0000313" key="3">
    <source>
        <dbReference type="Proteomes" id="UP001629113"/>
    </source>
</evidence>
<organism evidence="2 3">
    <name type="scientific">Phlyctema vagabunda</name>
    <dbReference type="NCBI Taxonomy" id="108571"/>
    <lineage>
        <taxon>Eukaryota</taxon>
        <taxon>Fungi</taxon>
        <taxon>Dikarya</taxon>
        <taxon>Ascomycota</taxon>
        <taxon>Pezizomycotina</taxon>
        <taxon>Leotiomycetes</taxon>
        <taxon>Helotiales</taxon>
        <taxon>Dermateaceae</taxon>
        <taxon>Phlyctema</taxon>
    </lineage>
</organism>
<dbReference type="Proteomes" id="UP001629113">
    <property type="component" value="Unassembled WGS sequence"/>
</dbReference>
<dbReference type="Pfam" id="PF00797">
    <property type="entry name" value="Acetyltransf_2"/>
    <property type="match status" value="1"/>
</dbReference>
<dbReference type="InterPro" id="IPR053710">
    <property type="entry name" value="Arylamine_NAT_domain_sf"/>
</dbReference>
<dbReference type="SUPFAM" id="SSF54001">
    <property type="entry name" value="Cysteine proteinases"/>
    <property type="match status" value="1"/>
</dbReference>
<keyword evidence="3" id="KW-1185">Reference proteome</keyword>
<dbReference type="PANTHER" id="PTHR11786">
    <property type="entry name" value="N-HYDROXYARYLAMINE O-ACETYLTRANSFERASE"/>
    <property type="match status" value="1"/>
</dbReference>
<dbReference type="EMBL" id="JBFCZG010000008">
    <property type="protein sequence ID" value="KAL3419241.1"/>
    <property type="molecule type" value="Genomic_DNA"/>
</dbReference>
<dbReference type="InterPro" id="IPR038765">
    <property type="entry name" value="Papain-like_cys_pep_sf"/>
</dbReference>